<feature type="region of interest" description="Disordered" evidence="1">
    <location>
        <begin position="1"/>
        <end position="27"/>
    </location>
</feature>
<reference evidence="2 3" key="1">
    <citation type="submission" date="2019-02" db="EMBL/GenBank/DDBJ databases">
        <title>Genome sequencing of the rare red list fungi Bondarzewia mesenterica.</title>
        <authorList>
            <person name="Buettner E."/>
            <person name="Kellner H."/>
        </authorList>
    </citation>
    <scope>NUCLEOTIDE SEQUENCE [LARGE SCALE GENOMIC DNA]</scope>
    <source>
        <strain evidence="2 3">DSM 108281</strain>
    </source>
</reference>
<name>A0A4S4L7T6_9AGAM</name>
<keyword evidence="3" id="KW-1185">Reference proteome</keyword>
<accession>A0A4S4L7T6</accession>
<feature type="region of interest" description="Disordered" evidence="1">
    <location>
        <begin position="168"/>
        <end position="225"/>
    </location>
</feature>
<feature type="compositionally biased region" description="Low complexity" evidence="1">
    <location>
        <begin position="184"/>
        <end position="195"/>
    </location>
</feature>
<evidence type="ECO:0000313" key="2">
    <source>
        <dbReference type="EMBL" id="THH06888.1"/>
    </source>
</evidence>
<evidence type="ECO:0000313" key="3">
    <source>
        <dbReference type="Proteomes" id="UP000310158"/>
    </source>
</evidence>
<evidence type="ECO:0000256" key="1">
    <source>
        <dbReference type="SAM" id="MobiDB-lite"/>
    </source>
</evidence>
<dbReference type="AlphaFoldDB" id="A0A4S4L7T6"/>
<feature type="compositionally biased region" description="Pro residues" evidence="1">
    <location>
        <begin position="88"/>
        <end position="104"/>
    </location>
</feature>
<feature type="compositionally biased region" description="Low complexity" evidence="1">
    <location>
        <begin position="1"/>
        <end position="11"/>
    </location>
</feature>
<sequence>MSQVLQSAPLPLAVPPPPQQLFPRNETGQDGLVTTVVDVLTIHRARDGLFHCPRCHTNTNDSDSMRRHAGRCFPRSDAPSEDEEEDPSPPSPSVAGPSPPPPVPSHLSPVLTEPHALLSPLHLPSTQVAVASVTAALLPAPKFVGKRPAGHSLAGPSGPKRLKLAVRKSSATMSTGSGGSQVSAAPARRPAMMMPSTILHTVPPRHGNGGGRALFDDDGCSAVDR</sequence>
<feature type="region of interest" description="Disordered" evidence="1">
    <location>
        <begin position="51"/>
        <end position="110"/>
    </location>
</feature>
<comment type="caution">
    <text evidence="2">The sequence shown here is derived from an EMBL/GenBank/DDBJ whole genome shotgun (WGS) entry which is preliminary data.</text>
</comment>
<gene>
    <name evidence="2" type="ORF">EW146_g9480</name>
</gene>
<protein>
    <submittedName>
        <fullName evidence="2">Uncharacterized protein</fullName>
    </submittedName>
</protein>
<proteinExistence type="predicted"/>
<organism evidence="2 3">
    <name type="scientific">Bondarzewia mesenterica</name>
    <dbReference type="NCBI Taxonomy" id="1095465"/>
    <lineage>
        <taxon>Eukaryota</taxon>
        <taxon>Fungi</taxon>
        <taxon>Dikarya</taxon>
        <taxon>Basidiomycota</taxon>
        <taxon>Agaricomycotina</taxon>
        <taxon>Agaricomycetes</taxon>
        <taxon>Russulales</taxon>
        <taxon>Bondarzewiaceae</taxon>
        <taxon>Bondarzewia</taxon>
    </lineage>
</organism>
<dbReference type="EMBL" id="SGPL01000832">
    <property type="protein sequence ID" value="THH06888.1"/>
    <property type="molecule type" value="Genomic_DNA"/>
</dbReference>
<dbReference type="Proteomes" id="UP000310158">
    <property type="component" value="Unassembled WGS sequence"/>
</dbReference>